<keyword evidence="2" id="KW-1185">Reference proteome</keyword>
<evidence type="ECO:0000313" key="1">
    <source>
        <dbReference type="EMBL" id="KAI3804849.1"/>
    </source>
</evidence>
<protein>
    <submittedName>
        <fullName evidence="1">Uncharacterized protein</fullName>
    </submittedName>
</protein>
<reference evidence="2" key="1">
    <citation type="journal article" date="2022" name="Mol. Ecol. Resour.">
        <title>The genomes of chicory, endive, great burdock and yacon provide insights into Asteraceae palaeo-polyploidization history and plant inulin production.</title>
        <authorList>
            <person name="Fan W."/>
            <person name="Wang S."/>
            <person name="Wang H."/>
            <person name="Wang A."/>
            <person name="Jiang F."/>
            <person name="Liu H."/>
            <person name="Zhao H."/>
            <person name="Xu D."/>
            <person name="Zhang Y."/>
        </authorList>
    </citation>
    <scope>NUCLEOTIDE SEQUENCE [LARGE SCALE GENOMIC DNA]</scope>
    <source>
        <strain evidence="2">cv. Yunnan</strain>
    </source>
</reference>
<dbReference type="Proteomes" id="UP001056120">
    <property type="component" value="Linkage Group LG09"/>
</dbReference>
<proteinExistence type="predicted"/>
<gene>
    <name evidence="1" type="ORF">L1987_26696</name>
</gene>
<dbReference type="EMBL" id="CM042026">
    <property type="protein sequence ID" value="KAI3804849.1"/>
    <property type="molecule type" value="Genomic_DNA"/>
</dbReference>
<sequence length="144" mass="16815">MIMGGLNCSLSVMKVKLKRSEKMFWVCELQPKCQHLGRFSANKLKSYIYSKIQIEDNCEVADKLSKTNNDNPLNCRSNNCESRMHDMYVEVNEKHELIVQMETLNNEIHAEDVDMKRGRNFPFYPGGFDPEAKLEDEFFQRRGA</sequence>
<reference evidence="1 2" key="2">
    <citation type="journal article" date="2022" name="Mol. Ecol. Resour.">
        <title>The genomes of chicory, endive, great burdock and yacon provide insights into Asteraceae paleo-polyploidization history and plant inulin production.</title>
        <authorList>
            <person name="Fan W."/>
            <person name="Wang S."/>
            <person name="Wang H."/>
            <person name="Wang A."/>
            <person name="Jiang F."/>
            <person name="Liu H."/>
            <person name="Zhao H."/>
            <person name="Xu D."/>
            <person name="Zhang Y."/>
        </authorList>
    </citation>
    <scope>NUCLEOTIDE SEQUENCE [LARGE SCALE GENOMIC DNA]</scope>
    <source>
        <strain evidence="2">cv. Yunnan</strain>
        <tissue evidence="1">Leaves</tissue>
    </source>
</reference>
<name>A0ACB9I9C5_9ASTR</name>
<accession>A0ACB9I9C5</accession>
<comment type="caution">
    <text evidence="1">The sequence shown here is derived from an EMBL/GenBank/DDBJ whole genome shotgun (WGS) entry which is preliminary data.</text>
</comment>
<organism evidence="1 2">
    <name type="scientific">Smallanthus sonchifolius</name>
    <dbReference type="NCBI Taxonomy" id="185202"/>
    <lineage>
        <taxon>Eukaryota</taxon>
        <taxon>Viridiplantae</taxon>
        <taxon>Streptophyta</taxon>
        <taxon>Embryophyta</taxon>
        <taxon>Tracheophyta</taxon>
        <taxon>Spermatophyta</taxon>
        <taxon>Magnoliopsida</taxon>
        <taxon>eudicotyledons</taxon>
        <taxon>Gunneridae</taxon>
        <taxon>Pentapetalae</taxon>
        <taxon>asterids</taxon>
        <taxon>campanulids</taxon>
        <taxon>Asterales</taxon>
        <taxon>Asteraceae</taxon>
        <taxon>Asteroideae</taxon>
        <taxon>Heliantheae alliance</taxon>
        <taxon>Millerieae</taxon>
        <taxon>Smallanthus</taxon>
    </lineage>
</organism>
<evidence type="ECO:0000313" key="2">
    <source>
        <dbReference type="Proteomes" id="UP001056120"/>
    </source>
</evidence>